<dbReference type="Proteomes" id="UP000186391">
    <property type="component" value="Unassembled WGS sequence"/>
</dbReference>
<reference evidence="1 2" key="1">
    <citation type="submission" date="2016-11" db="EMBL/GenBank/DDBJ databases">
        <title>Draft Genome Sequences of Nine Cyanobacterial Strains from Diverse Habitats.</title>
        <authorList>
            <person name="Zhu T."/>
            <person name="Hou S."/>
            <person name="Lu X."/>
            <person name="Hess W.R."/>
        </authorList>
    </citation>
    <scope>NUCLEOTIDE SEQUENCE [LARGE SCALE GENOMIC DNA]</scope>
    <source>
        <strain evidence="1 2">NIES-592</strain>
    </source>
</reference>
<comment type="caution">
    <text evidence="1">The sequence shown here is derived from an EMBL/GenBank/DDBJ whole genome shotgun (WGS) entry which is preliminary data.</text>
</comment>
<accession>A0A1U7GY57</accession>
<dbReference type="AlphaFoldDB" id="A0A1U7GY57"/>
<proteinExistence type="predicted"/>
<protein>
    <submittedName>
        <fullName evidence="1">Uncharacterized protein</fullName>
    </submittedName>
</protein>
<evidence type="ECO:0000313" key="1">
    <source>
        <dbReference type="EMBL" id="OKH13295.1"/>
    </source>
</evidence>
<evidence type="ECO:0000313" key="2">
    <source>
        <dbReference type="Proteomes" id="UP000186391"/>
    </source>
</evidence>
<name>A0A1U7GY57_9CYAN</name>
<organism evidence="1 2">
    <name type="scientific">Fischerella major NIES-592</name>
    <dbReference type="NCBI Taxonomy" id="210994"/>
    <lineage>
        <taxon>Bacteria</taxon>
        <taxon>Bacillati</taxon>
        <taxon>Cyanobacteriota</taxon>
        <taxon>Cyanophyceae</taxon>
        <taxon>Nostocales</taxon>
        <taxon>Hapalosiphonaceae</taxon>
        <taxon>Fischerella</taxon>
    </lineage>
</organism>
<dbReference type="OrthoDB" id="9912735at2"/>
<dbReference type="EMBL" id="MRCA01000007">
    <property type="protein sequence ID" value="OKH13295.1"/>
    <property type="molecule type" value="Genomic_DNA"/>
</dbReference>
<keyword evidence="2" id="KW-1185">Reference proteome</keyword>
<gene>
    <name evidence="1" type="ORF">NIES592_14585</name>
</gene>
<sequence length="59" mass="6826">MPLLKVVDCWLPIGIRQFQTEGKKYKLYNQTTDNPDGLYLLYPSFLSFLLSTKQLTSPT</sequence>